<dbReference type="AlphaFoldDB" id="A0A8S3Z2J1"/>
<protein>
    <recommendedName>
        <fullName evidence="3">Ig-like domain-containing protein</fullName>
    </recommendedName>
</protein>
<proteinExistence type="predicted"/>
<evidence type="ECO:0008006" key="3">
    <source>
        <dbReference type="Google" id="ProtNLM"/>
    </source>
</evidence>
<feature type="non-terminal residue" evidence="1">
    <location>
        <position position="238"/>
    </location>
</feature>
<comment type="caution">
    <text evidence="1">The sequence shown here is derived from an EMBL/GenBank/DDBJ whole genome shotgun (WGS) entry which is preliminary data.</text>
</comment>
<name>A0A8S3Z2J1_9EUPU</name>
<evidence type="ECO:0000313" key="2">
    <source>
        <dbReference type="Proteomes" id="UP000678393"/>
    </source>
</evidence>
<dbReference type="EMBL" id="CAJHNH020001500">
    <property type="protein sequence ID" value="CAG5123319.1"/>
    <property type="molecule type" value="Genomic_DNA"/>
</dbReference>
<gene>
    <name evidence="1" type="ORF">CUNI_LOCUS8877</name>
</gene>
<accession>A0A8S3Z2J1</accession>
<keyword evidence="2" id="KW-1185">Reference proteome</keyword>
<evidence type="ECO:0000313" key="1">
    <source>
        <dbReference type="EMBL" id="CAG5123319.1"/>
    </source>
</evidence>
<organism evidence="1 2">
    <name type="scientific">Candidula unifasciata</name>
    <dbReference type="NCBI Taxonomy" id="100452"/>
    <lineage>
        <taxon>Eukaryota</taxon>
        <taxon>Metazoa</taxon>
        <taxon>Spiralia</taxon>
        <taxon>Lophotrochozoa</taxon>
        <taxon>Mollusca</taxon>
        <taxon>Gastropoda</taxon>
        <taxon>Heterobranchia</taxon>
        <taxon>Euthyneura</taxon>
        <taxon>Panpulmonata</taxon>
        <taxon>Eupulmonata</taxon>
        <taxon>Stylommatophora</taxon>
        <taxon>Helicina</taxon>
        <taxon>Helicoidea</taxon>
        <taxon>Geomitridae</taxon>
        <taxon>Candidula</taxon>
    </lineage>
</organism>
<sequence>MAAPPGVALYELLIWMLPYERNNYLFLIQPLAKLTIPGRRYHSRLSVTINTTGELTTSTAVLITMRISNLQCYDEGVYACVFGVATEGAPAVVYNLTMPLNLQNAHEPPVVTLKPKNLHPVEKYYFAYEGVTVTVSCSADLGWHGTGRLEWRIQQGDRVKIVEQGDLRLKPQIPDLTSKGDLNCTRYVKQSFQLSAGAGRQATILACFVVNSLYANKTRHFCTNADADMCRQSPAIWF</sequence>
<dbReference type="Proteomes" id="UP000678393">
    <property type="component" value="Unassembled WGS sequence"/>
</dbReference>
<reference evidence="1" key="1">
    <citation type="submission" date="2021-04" db="EMBL/GenBank/DDBJ databases">
        <authorList>
            <consortium name="Molecular Ecology Group"/>
        </authorList>
    </citation>
    <scope>NUCLEOTIDE SEQUENCE</scope>
</reference>